<evidence type="ECO:0000313" key="2">
    <source>
        <dbReference type="Proteomes" id="UP001208651"/>
    </source>
</evidence>
<gene>
    <name evidence="1" type="ORF">LZT28_19040</name>
</gene>
<dbReference type="EMBL" id="JAJVCY010000050">
    <property type="protein sequence ID" value="MCV3290308.1"/>
    <property type="molecule type" value="Genomic_DNA"/>
</dbReference>
<evidence type="ECO:0000313" key="1">
    <source>
        <dbReference type="EMBL" id="MCV3290308.1"/>
    </source>
</evidence>
<sequence length="71" mass="7193">MNASQQGGGAIVATDQVRVGCAPVGGQLATKCLGQNGLGQVIDPRFGRLGLLLDGIGIGKELFYATDNFGS</sequence>
<accession>A0AAW5RTA2</accession>
<protein>
    <submittedName>
        <fullName evidence="1">Uncharacterized protein</fullName>
    </submittedName>
</protein>
<dbReference type="AlphaFoldDB" id="A0AAW5RTA2"/>
<organism evidence="1 2">
    <name type="scientific">Aeromonas media</name>
    <dbReference type="NCBI Taxonomy" id="651"/>
    <lineage>
        <taxon>Bacteria</taxon>
        <taxon>Pseudomonadati</taxon>
        <taxon>Pseudomonadota</taxon>
        <taxon>Gammaproteobacteria</taxon>
        <taxon>Aeromonadales</taxon>
        <taxon>Aeromonadaceae</taxon>
        <taxon>Aeromonas</taxon>
    </lineage>
</organism>
<reference evidence="1" key="1">
    <citation type="submission" date="2022-01" db="EMBL/GenBank/DDBJ databases">
        <title>Comparison of Fish pathogen Aeromonas spp.</title>
        <authorList>
            <person name="Dubey S."/>
            <person name="Sorum H."/>
            <person name="Munangandu H.M."/>
        </authorList>
    </citation>
    <scope>NUCLEOTIDE SEQUENCE</scope>
    <source>
        <strain evidence="1">SD/21-15</strain>
    </source>
</reference>
<dbReference type="RefSeq" id="WP_042649076.1">
    <property type="nucleotide sequence ID" value="NZ_CAWMGL010000090.1"/>
</dbReference>
<name>A0AAW5RTA2_AERME</name>
<comment type="caution">
    <text evidence="1">The sequence shown here is derived from an EMBL/GenBank/DDBJ whole genome shotgun (WGS) entry which is preliminary data.</text>
</comment>
<proteinExistence type="predicted"/>
<dbReference type="Proteomes" id="UP001208651">
    <property type="component" value="Unassembled WGS sequence"/>
</dbReference>